<accession>A0A3B0TU44</accession>
<protein>
    <submittedName>
        <fullName evidence="6">Sun protein</fullName>
    </submittedName>
</protein>
<gene>
    <name evidence="6" type="ORF">MNBD_ALPHA12-1311</name>
</gene>
<dbReference type="PRINTS" id="PR02008">
    <property type="entry name" value="RCMTFAMILY"/>
</dbReference>
<evidence type="ECO:0000256" key="1">
    <source>
        <dbReference type="ARBA" id="ARBA00022603"/>
    </source>
</evidence>
<evidence type="ECO:0000256" key="3">
    <source>
        <dbReference type="ARBA" id="ARBA00022691"/>
    </source>
</evidence>
<reference evidence="6" key="1">
    <citation type="submission" date="2018-06" db="EMBL/GenBank/DDBJ databases">
        <authorList>
            <person name="Zhirakovskaya E."/>
        </authorList>
    </citation>
    <scope>NUCLEOTIDE SEQUENCE</scope>
</reference>
<keyword evidence="2" id="KW-0808">Transferase</keyword>
<dbReference type="InterPro" id="IPR023267">
    <property type="entry name" value="RCMT"/>
</dbReference>
<dbReference type="GO" id="GO:0001510">
    <property type="term" value="P:RNA methylation"/>
    <property type="evidence" value="ECO:0007669"/>
    <property type="project" value="InterPro"/>
</dbReference>
<dbReference type="GO" id="GO:0003723">
    <property type="term" value="F:RNA binding"/>
    <property type="evidence" value="ECO:0007669"/>
    <property type="project" value="UniProtKB-KW"/>
</dbReference>
<dbReference type="InterPro" id="IPR054728">
    <property type="entry name" value="RsmB-like_ferredoxin"/>
</dbReference>
<dbReference type="SUPFAM" id="SSF53335">
    <property type="entry name" value="S-adenosyl-L-methionine-dependent methyltransferases"/>
    <property type="match status" value="1"/>
</dbReference>
<dbReference type="InterPro" id="IPR049560">
    <property type="entry name" value="MeTrfase_RsmB-F_NOP2_cat"/>
</dbReference>
<organism evidence="6">
    <name type="scientific">hydrothermal vent metagenome</name>
    <dbReference type="NCBI Taxonomy" id="652676"/>
    <lineage>
        <taxon>unclassified sequences</taxon>
        <taxon>metagenomes</taxon>
        <taxon>ecological metagenomes</taxon>
    </lineage>
</organism>
<dbReference type="PROSITE" id="PS51686">
    <property type="entry name" value="SAM_MT_RSMB_NOP"/>
    <property type="match status" value="1"/>
</dbReference>
<dbReference type="EMBL" id="UOEO01000198">
    <property type="protein sequence ID" value="VAW22181.1"/>
    <property type="molecule type" value="Genomic_DNA"/>
</dbReference>
<dbReference type="Pfam" id="PF01189">
    <property type="entry name" value="Methyltr_RsmB-F"/>
    <property type="match status" value="1"/>
</dbReference>
<dbReference type="InterPro" id="IPR001678">
    <property type="entry name" value="MeTrfase_RsmB-F_NOP2_dom"/>
</dbReference>
<keyword evidence="4" id="KW-0694">RNA-binding</keyword>
<dbReference type="Gene3D" id="3.40.50.150">
    <property type="entry name" value="Vaccinia Virus protein VP39"/>
    <property type="match status" value="1"/>
</dbReference>
<dbReference type="GO" id="GO:0008173">
    <property type="term" value="F:RNA methyltransferase activity"/>
    <property type="evidence" value="ECO:0007669"/>
    <property type="project" value="InterPro"/>
</dbReference>
<dbReference type="PANTHER" id="PTHR22807">
    <property type="entry name" value="NOP2 YEAST -RELATED NOL1/NOP2/FMU SUN DOMAIN-CONTAINING"/>
    <property type="match status" value="1"/>
</dbReference>
<dbReference type="Pfam" id="PF22458">
    <property type="entry name" value="RsmF-B_ferredox"/>
    <property type="match status" value="1"/>
</dbReference>
<keyword evidence="3" id="KW-0949">S-adenosyl-L-methionine</keyword>
<dbReference type="AlphaFoldDB" id="A0A3B0TU44"/>
<proteinExistence type="predicted"/>
<evidence type="ECO:0000313" key="6">
    <source>
        <dbReference type="EMBL" id="VAW22181.1"/>
    </source>
</evidence>
<dbReference type="InterPro" id="IPR029063">
    <property type="entry name" value="SAM-dependent_MTases_sf"/>
</dbReference>
<name>A0A3B0TU44_9ZZZZ</name>
<feature type="domain" description="SAM-dependent MTase RsmB/NOP-type" evidence="5">
    <location>
        <begin position="146"/>
        <end position="430"/>
    </location>
</feature>
<sequence length="430" mass="47898">MRLPGRMAAAIEVLESIEALKRPVSLALRDWGQSHRFAGSRDRAVIGNLVYDVMRSRLSHAFIMRSDQPRALVLSVVVRDWGEDPEQINASFALDRFAPDPISKEELELLNAPDPLAGAPEHVVANLAQWLTQAFKQGFGENWVAEAKELCRRPPLDMRVNRLSASRERVIKSLKRFDPRPTEIAQTGLRIKAGTGEDRAPNVLVDAAYQKGWLEIQDEGSQIVAALSAVQPGQQVLDFCAGGGGKTLALAAMMGNKGQIFAHDSDRHRLAPIYERLKRAAVRNAQVREPEKGSLNNLAGKMDKVVVDAPCTGSGTWRRHPDAKWRLSEAQLEKRLAEQSQILDEAAPYVRKGGGELIYITCSLLPAENQSQIEAFLERNPEFTLVDPQERWQKIFPHAHVRPLFSQWGTTLSPLVTNTDGFFVSVLIRK</sequence>
<keyword evidence="1" id="KW-0489">Methyltransferase</keyword>
<evidence type="ECO:0000259" key="5">
    <source>
        <dbReference type="PROSITE" id="PS51686"/>
    </source>
</evidence>
<evidence type="ECO:0000256" key="2">
    <source>
        <dbReference type="ARBA" id="ARBA00022679"/>
    </source>
</evidence>
<dbReference type="PANTHER" id="PTHR22807:SF53">
    <property type="entry name" value="RIBOSOMAL RNA SMALL SUBUNIT METHYLTRANSFERASE B-RELATED"/>
    <property type="match status" value="1"/>
</dbReference>
<evidence type="ECO:0000256" key="4">
    <source>
        <dbReference type="ARBA" id="ARBA00022884"/>
    </source>
</evidence>